<dbReference type="GO" id="GO:0007064">
    <property type="term" value="P:mitotic sister chromatid cohesion"/>
    <property type="evidence" value="ECO:0007669"/>
    <property type="project" value="TreeGrafter"/>
</dbReference>
<feature type="region of interest" description="Disordered" evidence="10">
    <location>
        <begin position="1"/>
        <end position="59"/>
    </location>
</feature>
<comment type="similarity">
    <text evidence="2">Belongs to the acetyltransferase family. ECO subfamily.</text>
</comment>
<feature type="region of interest" description="Disordered" evidence="10">
    <location>
        <begin position="330"/>
        <end position="362"/>
    </location>
</feature>
<dbReference type="GO" id="GO:0061733">
    <property type="term" value="F:protein-lysine-acetyltransferase activity"/>
    <property type="evidence" value="ECO:0007669"/>
    <property type="project" value="TreeGrafter"/>
</dbReference>
<feature type="compositionally biased region" description="Basic and acidic residues" evidence="10">
    <location>
        <begin position="330"/>
        <end position="353"/>
    </location>
</feature>
<keyword evidence="8" id="KW-0131">Cell cycle</keyword>
<dbReference type="PANTHER" id="PTHR45884:SF2">
    <property type="entry name" value="N-ACETYLTRANSFERASE ECO"/>
    <property type="match status" value="1"/>
</dbReference>
<proteinExistence type="inferred from homology"/>
<dbReference type="RefSeq" id="XP_069230317.1">
    <property type="nucleotide sequence ID" value="XM_069372878.1"/>
</dbReference>
<feature type="compositionally biased region" description="Polar residues" evidence="10">
    <location>
        <begin position="1"/>
        <end position="20"/>
    </location>
</feature>
<feature type="domain" description="N-acetyltransferase ESCO zinc-finger" evidence="11">
    <location>
        <begin position="104"/>
        <end position="141"/>
    </location>
</feature>
<evidence type="ECO:0000256" key="3">
    <source>
        <dbReference type="ARBA" id="ARBA00022679"/>
    </source>
</evidence>
<keyword evidence="4" id="KW-0479">Metal-binding</keyword>
<dbReference type="GO" id="GO:0005634">
    <property type="term" value="C:nucleus"/>
    <property type="evidence" value="ECO:0007669"/>
    <property type="project" value="UniProtKB-SubCell"/>
</dbReference>
<dbReference type="EMBL" id="JAAQHG020000011">
    <property type="protein sequence ID" value="KAL1587212.1"/>
    <property type="molecule type" value="Genomic_DNA"/>
</dbReference>
<dbReference type="InterPro" id="IPR028005">
    <property type="entry name" value="AcTrfase_ESCO_Znf_dom"/>
</dbReference>
<evidence type="ECO:0000256" key="9">
    <source>
        <dbReference type="ARBA" id="ARBA00023315"/>
    </source>
</evidence>
<evidence type="ECO:0000313" key="14">
    <source>
        <dbReference type="Proteomes" id="UP000803884"/>
    </source>
</evidence>
<evidence type="ECO:0000256" key="6">
    <source>
        <dbReference type="ARBA" id="ARBA00022833"/>
    </source>
</evidence>
<sequence length="400" mass="44142">MAEANLTSTPLPHISSTPIPSDNPIFSDEPCLASSPPSSPPEFPWEQDSTTKYSTLSRPSPTIKSAFSVLGKRKALSSINDNVRSAKKPTPTATAAKDAKPLTQMQISLGQEVQKKCKTCGMEYIASSDEDRKLHDKYHKQHAEGYDVGKDFLSKGRPGSVFKTSKAGDEIAAVDGSDSPWRRKRARAALDVVQRELGAVDIPDEQLWKASAKHLPEDASLRRHTVYMYVRQNKCVGLLLAEHIAEAKKVLEPAKPKEKDDPAKRAMSALEKLRARRAAQSDEAVAKQPIQLSTKLSPAKLGISRIWTSPTHRGQGIAQCLLDRALEHHNERVSGRTGQRQDEDGETHKESESSKTTVSPVNDTEKITKDHVAFSQPTEAGARLARKWLGRNFGWLVYID</sequence>
<name>A0AB34KTR2_9PEZI</name>
<evidence type="ECO:0000256" key="4">
    <source>
        <dbReference type="ARBA" id="ARBA00022723"/>
    </source>
</evidence>
<dbReference type="CDD" id="cd04301">
    <property type="entry name" value="NAT_SF"/>
    <property type="match status" value="1"/>
</dbReference>
<feature type="compositionally biased region" description="Polar residues" evidence="10">
    <location>
        <begin position="47"/>
        <end position="59"/>
    </location>
</feature>
<keyword evidence="9" id="KW-0012">Acyltransferase</keyword>
<dbReference type="InterPro" id="IPR028009">
    <property type="entry name" value="ESCO_Acetyltransf_dom"/>
</dbReference>
<evidence type="ECO:0000256" key="2">
    <source>
        <dbReference type="ARBA" id="ARBA00005816"/>
    </source>
</evidence>
<reference evidence="13 14" key="1">
    <citation type="journal article" date="2020" name="Microbiol. Resour. Announc.">
        <title>Draft Genome Sequence of a Cladosporium Species Isolated from the Mesophotic Ascidian Didemnum maculosum.</title>
        <authorList>
            <person name="Gioti A."/>
            <person name="Siaperas R."/>
            <person name="Nikolaivits E."/>
            <person name="Le Goff G."/>
            <person name="Ouazzani J."/>
            <person name="Kotoulas G."/>
            <person name="Topakas E."/>
        </authorList>
    </citation>
    <scope>NUCLEOTIDE SEQUENCE [LARGE SCALE GENOMIC DNA]</scope>
    <source>
        <strain evidence="13 14">TM138-S3</strain>
    </source>
</reference>
<dbReference type="Pfam" id="PF13878">
    <property type="entry name" value="zf-C2H2_3"/>
    <property type="match status" value="1"/>
</dbReference>
<keyword evidence="7" id="KW-0539">Nucleus</keyword>
<evidence type="ECO:0000259" key="11">
    <source>
        <dbReference type="Pfam" id="PF13878"/>
    </source>
</evidence>
<evidence type="ECO:0000256" key="5">
    <source>
        <dbReference type="ARBA" id="ARBA00022771"/>
    </source>
</evidence>
<dbReference type="InterPro" id="IPR016181">
    <property type="entry name" value="Acyl_CoA_acyltransferase"/>
</dbReference>
<evidence type="ECO:0000313" key="13">
    <source>
        <dbReference type="EMBL" id="KAL1587212.1"/>
    </source>
</evidence>
<organism evidence="13 14">
    <name type="scientific">Cladosporium halotolerans</name>
    <dbReference type="NCBI Taxonomy" id="1052096"/>
    <lineage>
        <taxon>Eukaryota</taxon>
        <taxon>Fungi</taxon>
        <taxon>Dikarya</taxon>
        <taxon>Ascomycota</taxon>
        <taxon>Pezizomycotina</taxon>
        <taxon>Dothideomycetes</taxon>
        <taxon>Dothideomycetidae</taxon>
        <taxon>Cladosporiales</taxon>
        <taxon>Cladosporiaceae</taxon>
        <taxon>Cladosporium</taxon>
    </lineage>
</organism>
<dbReference type="SUPFAM" id="SSF55729">
    <property type="entry name" value="Acyl-CoA N-acyltransferases (Nat)"/>
    <property type="match status" value="1"/>
</dbReference>
<evidence type="ECO:0000259" key="12">
    <source>
        <dbReference type="Pfam" id="PF13880"/>
    </source>
</evidence>
<gene>
    <name evidence="13" type="ORF">WHR41_04272</name>
</gene>
<dbReference type="GO" id="GO:0008270">
    <property type="term" value="F:zinc ion binding"/>
    <property type="evidence" value="ECO:0007669"/>
    <property type="project" value="UniProtKB-KW"/>
</dbReference>
<keyword evidence="14" id="KW-1185">Reference proteome</keyword>
<evidence type="ECO:0000256" key="8">
    <source>
        <dbReference type="ARBA" id="ARBA00023306"/>
    </source>
</evidence>
<dbReference type="Gene3D" id="3.40.630.30">
    <property type="match status" value="1"/>
</dbReference>
<keyword evidence="6" id="KW-0862">Zinc</keyword>
<dbReference type="GO" id="GO:0000785">
    <property type="term" value="C:chromatin"/>
    <property type="evidence" value="ECO:0007669"/>
    <property type="project" value="TreeGrafter"/>
</dbReference>
<keyword evidence="3" id="KW-0808">Transferase</keyword>
<evidence type="ECO:0000256" key="1">
    <source>
        <dbReference type="ARBA" id="ARBA00004123"/>
    </source>
</evidence>
<feature type="domain" description="N-acetyltransferase ESCO acetyl-transferase" evidence="12">
    <location>
        <begin position="365"/>
        <end position="398"/>
    </location>
</feature>
<dbReference type="AlphaFoldDB" id="A0AB34KTR2"/>
<dbReference type="GeneID" id="96005716"/>
<comment type="subcellular location">
    <subcellularLocation>
        <location evidence="1">Nucleus</location>
    </subcellularLocation>
</comment>
<dbReference type="Proteomes" id="UP000803884">
    <property type="component" value="Unassembled WGS sequence"/>
</dbReference>
<evidence type="ECO:0000256" key="7">
    <source>
        <dbReference type="ARBA" id="ARBA00023242"/>
    </source>
</evidence>
<dbReference type="PANTHER" id="PTHR45884">
    <property type="entry name" value="N-ACETYLTRANSFERASE ECO"/>
    <property type="match status" value="1"/>
</dbReference>
<protein>
    <submittedName>
        <fullName evidence="13">Uncharacterized protein</fullName>
    </submittedName>
</protein>
<comment type="caution">
    <text evidence="13">The sequence shown here is derived from an EMBL/GenBank/DDBJ whole genome shotgun (WGS) entry which is preliminary data.</text>
</comment>
<dbReference type="Pfam" id="PF13880">
    <property type="entry name" value="Acetyltransf_13"/>
    <property type="match status" value="2"/>
</dbReference>
<accession>A0AB34KTR2</accession>
<feature type="domain" description="N-acetyltransferase ESCO acetyl-transferase" evidence="12">
    <location>
        <begin position="298"/>
        <end position="330"/>
    </location>
</feature>
<evidence type="ECO:0000256" key="10">
    <source>
        <dbReference type="SAM" id="MobiDB-lite"/>
    </source>
</evidence>
<keyword evidence="5" id="KW-0863">Zinc-finger</keyword>